<sequence>MSSDAVIKLELPTGEVKEIELSSKSPVSIGAHRNNDVQLKEPGVGTMHCRLSLTDKGIVIAAATSAGVNINGIKTRKTILTENDKVTIGGTKLTVSGEAAVASSRAASAVDLKPVSQDDIFGDVAPEEPDDQAETIKSKKPPKKQKTPPPEESAISAILDDDDFLEDDDMFAPADNYASSSDSDKTEDDAVEEDAKEVSEDEEETTDDDKPDEEKISPKEKLRSRMEARRNRSAVRPGQEELLRSKLLQFLGGGSLLLIVLAAIFYVLFLSNDSQQLYDNALTQFEEKKYSQSISSFNGFLEKYPNVTELSDAARIKLGQAKIEKEIAGSGGNWEAGLQQLDNFIIDNRGTKGFVTDQKGVLFSYANTIARGAIASAQTQKKREFLAFAKEAREKVTAYGPESESEMKALNQELDGLYRAAESAVLKEEVFVEHLQRIETAIQSKQPLAALKTRRELLIRYPDLEENKKLKEKMGQILETEQQLVTSTELDQEAIVVEREASYPPPLTIAIHTRSQTPGQSEGEVVLIQTQNSCYGIDTITGQPVWQRLTGPEKSFFPILVDTAPEGVIFFDSQHHELVAIELTTGKLMWRQPLQTADGNPEQVTGKPLVHDSSIFIATDQNNLYQLDLRSGRLMVRLHFAQPLFGSPALTADERHCLIAGEQELFYYFSLRPLKCEAVSYFGHLPGDIDIPIISMGSLALITQNTGADECTLKVLRTEFPDNPAEFPQKIVPEAQEKIAGRVVNPPFLRGKQLVVHSTGKRLTSFTVSADPGTQMLTEDGAFQFQEMQEEQTGETASVNPSNEQSVYLYIGPNGQLWMSQDALRKLQINSDHFQLNPKETATGAPVQPLQMQHEKVFVGRSHPFSPAVFLSQANRQSLDSYWRTIFGAKVIGTIEANEATLTCLTDAGSVVQVRKSDFQEKRFLTESMNRLPLDQEKSMSDTPPRVVTMANGQMFVTWGNADPFYSTISKTGQVTPARKLSAPVEANPIEIEAGTVLPVADNLILIPSGANSRQVINDFKTPDSSWKTLIPLSGNEFLGLTDAGFLARYEFTTDNPSHFREITNYDFGVPVDVAPVLSGETLFLATSDSKLQVIDTTSLTVTNTIDLPASASGDLWVAGETLLVQADNQLWGYPVTGDLKPTWNNPLDGGSITVEPTVRGTTMFAADLSGRILKVDLQSGEMTELGVLDVPLVLPLFAFGNDVIGATVDGSLYQLSSLFSQ</sequence>
<feature type="compositionally biased region" description="Acidic residues" evidence="1">
    <location>
        <begin position="185"/>
        <end position="211"/>
    </location>
</feature>
<feature type="compositionally biased region" description="Acidic residues" evidence="1">
    <location>
        <begin position="159"/>
        <end position="170"/>
    </location>
</feature>
<dbReference type="Gene3D" id="2.60.200.20">
    <property type="match status" value="1"/>
</dbReference>
<evidence type="ECO:0000256" key="2">
    <source>
        <dbReference type="SAM" id="Phobius"/>
    </source>
</evidence>
<feature type="region of interest" description="Disordered" evidence="1">
    <location>
        <begin position="119"/>
        <end position="236"/>
    </location>
</feature>
<dbReference type="AlphaFoldDB" id="A0A518CS04"/>
<dbReference type="InterPro" id="IPR002372">
    <property type="entry name" value="PQQ_rpt_dom"/>
</dbReference>
<dbReference type="PANTHER" id="PTHR34512:SF30">
    <property type="entry name" value="OUTER MEMBRANE PROTEIN ASSEMBLY FACTOR BAMB"/>
    <property type="match status" value="1"/>
</dbReference>
<evidence type="ECO:0000256" key="1">
    <source>
        <dbReference type="SAM" id="MobiDB-lite"/>
    </source>
</evidence>
<keyword evidence="2" id="KW-0812">Transmembrane</keyword>
<dbReference type="InterPro" id="IPR015943">
    <property type="entry name" value="WD40/YVTN_repeat-like_dom_sf"/>
</dbReference>
<evidence type="ECO:0000259" key="3">
    <source>
        <dbReference type="PROSITE" id="PS50006"/>
    </source>
</evidence>
<protein>
    <submittedName>
        <fullName evidence="4">Outer membrane biogenesis protein BamB</fullName>
    </submittedName>
</protein>
<dbReference type="Proteomes" id="UP000317178">
    <property type="component" value="Chromosome"/>
</dbReference>
<dbReference type="SUPFAM" id="SSF49879">
    <property type="entry name" value="SMAD/FHA domain"/>
    <property type="match status" value="1"/>
</dbReference>
<name>A0A518CS04_9PLAN</name>
<dbReference type="Pfam" id="PF13360">
    <property type="entry name" value="PQQ_2"/>
    <property type="match status" value="2"/>
</dbReference>
<proteinExistence type="predicted"/>
<feature type="domain" description="FHA" evidence="3">
    <location>
        <begin position="27"/>
        <end position="75"/>
    </location>
</feature>
<evidence type="ECO:0000313" key="4">
    <source>
        <dbReference type="EMBL" id="QDU81984.1"/>
    </source>
</evidence>
<dbReference type="PROSITE" id="PS50006">
    <property type="entry name" value="FHA_DOMAIN"/>
    <property type="match status" value="1"/>
</dbReference>
<dbReference type="InterPro" id="IPR000253">
    <property type="entry name" value="FHA_dom"/>
</dbReference>
<accession>A0A518CS04</accession>
<dbReference type="CDD" id="cd00060">
    <property type="entry name" value="FHA"/>
    <property type="match status" value="1"/>
</dbReference>
<keyword evidence="2" id="KW-1133">Transmembrane helix</keyword>
<feature type="transmembrane region" description="Helical" evidence="2">
    <location>
        <begin position="247"/>
        <end position="269"/>
    </location>
</feature>
<dbReference type="Pfam" id="PF00498">
    <property type="entry name" value="FHA"/>
    <property type="match status" value="1"/>
</dbReference>
<keyword evidence="2" id="KW-0472">Membrane</keyword>
<dbReference type="KEGG" id="plon:Pla110_37360"/>
<dbReference type="Gene3D" id="2.130.10.10">
    <property type="entry name" value="YVTN repeat-like/Quinoprotein amine dehydrogenase"/>
    <property type="match status" value="2"/>
</dbReference>
<organism evidence="4 5">
    <name type="scientific">Polystyrenella longa</name>
    <dbReference type="NCBI Taxonomy" id="2528007"/>
    <lineage>
        <taxon>Bacteria</taxon>
        <taxon>Pseudomonadati</taxon>
        <taxon>Planctomycetota</taxon>
        <taxon>Planctomycetia</taxon>
        <taxon>Planctomycetales</taxon>
        <taxon>Planctomycetaceae</taxon>
        <taxon>Polystyrenella</taxon>
    </lineage>
</organism>
<feature type="compositionally biased region" description="Basic and acidic residues" evidence="1">
    <location>
        <begin position="212"/>
        <end position="230"/>
    </location>
</feature>
<reference evidence="4 5" key="1">
    <citation type="submission" date="2019-02" db="EMBL/GenBank/DDBJ databases">
        <title>Deep-cultivation of Planctomycetes and their phenomic and genomic characterization uncovers novel biology.</title>
        <authorList>
            <person name="Wiegand S."/>
            <person name="Jogler M."/>
            <person name="Boedeker C."/>
            <person name="Pinto D."/>
            <person name="Vollmers J."/>
            <person name="Rivas-Marin E."/>
            <person name="Kohn T."/>
            <person name="Peeters S.H."/>
            <person name="Heuer A."/>
            <person name="Rast P."/>
            <person name="Oberbeckmann S."/>
            <person name="Bunk B."/>
            <person name="Jeske O."/>
            <person name="Meyerdierks A."/>
            <person name="Storesund J.E."/>
            <person name="Kallscheuer N."/>
            <person name="Luecker S."/>
            <person name="Lage O.M."/>
            <person name="Pohl T."/>
            <person name="Merkel B.J."/>
            <person name="Hornburger P."/>
            <person name="Mueller R.-W."/>
            <person name="Bruemmer F."/>
            <person name="Labrenz M."/>
            <person name="Spormann A.M."/>
            <person name="Op den Camp H."/>
            <person name="Overmann J."/>
            <person name="Amann R."/>
            <person name="Jetten M.S.M."/>
            <person name="Mascher T."/>
            <person name="Medema M.H."/>
            <person name="Devos D.P."/>
            <person name="Kaster A.-K."/>
            <person name="Ovreas L."/>
            <person name="Rohde M."/>
            <person name="Galperin M.Y."/>
            <person name="Jogler C."/>
        </authorList>
    </citation>
    <scope>NUCLEOTIDE SEQUENCE [LARGE SCALE GENOMIC DNA]</scope>
    <source>
        <strain evidence="4 5">Pla110</strain>
    </source>
</reference>
<dbReference type="Gene3D" id="1.25.40.10">
    <property type="entry name" value="Tetratricopeptide repeat domain"/>
    <property type="match status" value="1"/>
</dbReference>
<dbReference type="InterPro" id="IPR011047">
    <property type="entry name" value="Quinoprotein_ADH-like_sf"/>
</dbReference>
<dbReference type="InterPro" id="IPR011990">
    <property type="entry name" value="TPR-like_helical_dom_sf"/>
</dbReference>
<dbReference type="PANTHER" id="PTHR34512">
    <property type="entry name" value="CELL SURFACE PROTEIN"/>
    <property type="match status" value="1"/>
</dbReference>
<gene>
    <name evidence="4" type="ORF">Pla110_37360</name>
</gene>
<evidence type="ECO:0000313" key="5">
    <source>
        <dbReference type="Proteomes" id="UP000317178"/>
    </source>
</evidence>
<dbReference type="EMBL" id="CP036281">
    <property type="protein sequence ID" value="QDU81984.1"/>
    <property type="molecule type" value="Genomic_DNA"/>
</dbReference>
<dbReference type="RefSeq" id="WP_144997785.1">
    <property type="nucleotide sequence ID" value="NZ_CP036281.1"/>
</dbReference>
<dbReference type="OrthoDB" id="220723at2"/>
<keyword evidence="5" id="KW-1185">Reference proteome</keyword>
<dbReference type="InterPro" id="IPR008984">
    <property type="entry name" value="SMAD_FHA_dom_sf"/>
</dbReference>
<dbReference type="SUPFAM" id="SSF50998">
    <property type="entry name" value="Quinoprotein alcohol dehydrogenase-like"/>
    <property type="match status" value="1"/>
</dbReference>